<protein>
    <submittedName>
        <fullName evidence="1">Uncharacterized protein</fullName>
    </submittedName>
</protein>
<evidence type="ECO:0000313" key="2">
    <source>
        <dbReference type="Proteomes" id="UP000054783"/>
    </source>
</evidence>
<dbReference type="Proteomes" id="UP000054783">
    <property type="component" value="Unassembled WGS sequence"/>
</dbReference>
<dbReference type="EMBL" id="JYDQ01000125">
    <property type="protein sequence ID" value="KRY14055.1"/>
    <property type="molecule type" value="Genomic_DNA"/>
</dbReference>
<gene>
    <name evidence="1" type="ORF">T12_4366</name>
</gene>
<name>A0A0V0ZN40_9BILA</name>
<reference evidence="1 2" key="1">
    <citation type="submission" date="2015-01" db="EMBL/GenBank/DDBJ databases">
        <title>Evolution of Trichinella species and genotypes.</title>
        <authorList>
            <person name="Korhonen P.K."/>
            <person name="Edoardo P."/>
            <person name="Giuseppe L.R."/>
            <person name="Gasser R.B."/>
        </authorList>
    </citation>
    <scope>NUCLEOTIDE SEQUENCE [LARGE SCALE GENOMIC DNA]</scope>
    <source>
        <strain evidence="1">ISS2496</strain>
    </source>
</reference>
<evidence type="ECO:0000313" key="1">
    <source>
        <dbReference type="EMBL" id="KRY14055.1"/>
    </source>
</evidence>
<sequence>MRATFFSLNTVCLFFKASYFDFPVVTKNFSLPRVTPSDLRSTILVVQLSDFRLCSCQLGMMALFGFKFRAFHTPYVVVNDIAVVCTAQMCILGDLNNKIASCIPSNVFHGQLFNVSSSEHGHSLLAGCMNL</sequence>
<keyword evidence="2" id="KW-1185">Reference proteome</keyword>
<accession>A0A0V0ZN40</accession>
<organism evidence="1 2">
    <name type="scientific">Trichinella patagoniensis</name>
    <dbReference type="NCBI Taxonomy" id="990121"/>
    <lineage>
        <taxon>Eukaryota</taxon>
        <taxon>Metazoa</taxon>
        <taxon>Ecdysozoa</taxon>
        <taxon>Nematoda</taxon>
        <taxon>Enoplea</taxon>
        <taxon>Dorylaimia</taxon>
        <taxon>Trichinellida</taxon>
        <taxon>Trichinellidae</taxon>
        <taxon>Trichinella</taxon>
    </lineage>
</organism>
<proteinExistence type="predicted"/>
<dbReference type="AlphaFoldDB" id="A0A0V0ZN40"/>
<comment type="caution">
    <text evidence="1">The sequence shown here is derived from an EMBL/GenBank/DDBJ whole genome shotgun (WGS) entry which is preliminary data.</text>
</comment>